<dbReference type="CDD" id="cd11386">
    <property type="entry name" value="MCP_signal"/>
    <property type="match status" value="1"/>
</dbReference>
<dbReference type="GO" id="GO:0007165">
    <property type="term" value="P:signal transduction"/>
    <property type="evidence" value="ECO:0007669"/>
    <property type="project" value="UniProtKB-KW"/>
</dbReference>
<dbReference type="Pfam" id="PF01590">
    <property type="entry name" value="GAF"/>
    <property type="match status" value="2"/>
</dbReference>
<evidence type="ECO:0000256" key="4">
    <source>
        <dbReference type="SAM" id="Coils"/>
    </source>
</evidence>
<name>A0A951Q6B8_9CYAN</name>
<feature type="coiled-coil region" evidence="4">
    <location>
        <begin position="802"/>
        <end position="829"/>
    </location>
</feature>
<dbReference type="InterPro" id="IPR004090">
    <property type="entry name" value="Chemotax_Me-accpt_rcpt"/>
</dbReference>
<dbReference type="Proteomes" id="UP000757435">
    <property type="component" value="Unassembled WGS sequence"/>
</dbReference>
<evidence type="ECO:0000259" key="8">
    <source>
        <dbReference type="PROSITE" id="PS50111"/>
    </source>
</evidence>
<evidence type="ECO:0000256" key="1">
    <source>
        <dbReference type="ARBA" id="ARBA00023224"/>
    </source>
</evidence>
<feature type="transmembrane region" description="Helical" evidence="6">
    <location>
        <begin position="65"/>
        <end position="88"/>
    </location>
</feature>
<evidence type="ECO:0000259" key="9">
    <source>
        <dbReference type="PROSITE" id="PS50885"/>
    </source>
</evidence>
<dbReference type="InterPro" id="IPR016132">
    <property type="entry name" value="Phyto_chromo_attachment"/>
</dbReference>
<dbReference type="Pfam" id="PF00672">
    <property type="entry name" value="HAMP"/>
    <property type="match status" value="1"/>
</dbReference>
<keyword evidence="4" id="KW-0175">Coiled coil</keyword>
<evidence type="ECO:0000256" key="6">
    <source>
        <dbReference type="SAM" id="Phobius"/>
    </source>
</evidence>
<dbReference type="FunFam" id="1.10.287.950:FF:000001">
    <property type="entry name" value="Methyl-accepting chemotaxis sensory transducer"/>
    <property type="match status" value="1"/>
</dbReference>
<dbReference type="GO" id="GO:0006935">
    <property type="term" value="P:chemotaxis"/>
    <property type="evidence" value="ECO:0007669"/>
    <property type="project" value="InterPro"/>
</dbReference>
<comment type="caution">
    <text evidence="10">The sequence shown here is derived from an EMBL/GenBank/DDBJ whole genome shotgun (WGS) entry which is preliminary data.</text>
</comment>
<keyword evidence="6" id="KW-0472">Membrane</keyword>
<dbReference type="PRINTS" id="PR00260">
    <property type="entry name" value="CHEMTRNSDUCR"/>
</dbReference>
<dbReference type="GO" id="GO:0016020">
    <property type="term" value="C:membrane"/>
    <property type="evidence" value="ECO:0007669"/>
    <property type="project" value="InterPro"/>
</dbReference>
<comment type="similarity">
    <text evidence="2">Belongs to the methyl-accepting chemotaxis (MCP) protein family.</text>
</comment>
<evidence type="ECO:0000256" key="2">
    <source>
        <dbReference type="ARBA" id="ARBA00029447"/>
    </source>
</evidence>
<dbReference type="GO" id="GO:0004888">
    <property type="term" value="F:transmembrane signaling receptor activity"/>
    <property type="evidence" value="ECO:0007669"/>
    <property type="project" value="InterPro"/>
</dbReference>
<dbReference type="InterPro" id="IPR004089">
    <property type="entry name" value="MCPsignal_dom"/>
</dbReference>
<evidence type="ECO:0000313" key="11">
    <source>
        <dbReference type="Proteomes" id="UP000757435"/>
    </source>
</evidence>
<feature type="compositionally biased region" description="Polar residues" evidence="5">
    <location>
        <begin position="18"/>
        <end position="45"/>
    </location>
</feature>
<dbReference type="InterPro" id="IPR003660">
    <property type="entry name" value="HAMP_dom"/>
</dbReference>
<evidence type="ECO:0000313" key="10">
    <source>
        <dbReference type="EMBL" id="MBW4657432.1"/>
    </source>
</evidence>
<feature type="region of interest" description="Disordered" evidence="5">
    <location>
        <begin position="1"/>
        <end position="48"/>
    </location>
</feature>
<keyword evidence="6" id="KW-0812">Transmembrane</keyword>
<dbReference type="Pfam" id="PF00015">
    <property type="entry name" value="MCPsignal"/>
    <property type="match status" value="1"/>
</dbReference>
<feature type="domain" description="Methyl-accepting transducer" evidence="8">
    <location>
        <begin position="884"/>
        <end position="1120"/>
    </location>
</feature>
<reference evidence="10" key="2">
    <citation type="journal article" date="2022" name="Microbiol. Resour. Announc.">
        <title>Metagenome Sequencing to Explore Phylogenomics of Terrestrial Cyanobacteria.</title>
        <authorList>
            <person name="Ward R.D."/>
            <person name="Stajich J.E."/>
            <person name="Johansen J.R."/>
            <person name="Huntemann M."/>
            <person name="Clum A."/>
            <person name="Foster B."/>
            <person name="Foster B."/>
            <person name="Roux S."/>
            <person name="Palaniappan K."/>
            <person name="Varghese N."/>
            <person name="Mukherjee S."/>
            <person name="Reddy T.B.K."/>
            <person name="Daum C."/>
            <person name="Copeland A."/>
            <person name="Chen I.A."/>
            <person name="Ivanova N.N."/>
            <person name="Kyrpides N.C."/>
            <person name="Shapiro N."/>
            <person name="Eloe-Fadrosh E.A."/>
            <person name="Pietrasiak N."/>
        </authorList>
    </citation>
    <scope>NUCLEOTIDE SEQUENCE</scope>
    <source>
        <strain evidence="10">UHER 2000/2452</strain>
    </source>
</reference>
<dbReference type="SUPFAM" id="SSF55781">
    <property type="entry name" value="GAF domain-like"/>
    <property type="match status" value="2"/>
</dbReference>
<dbReference type="PANTHER" id="PTHR32089">
    <property type="entry name" value="METHYL-ACCEPTING CHEMOTAXIS PROTEIN MCPB"/>
    <property type="match status" value="1"/>
</dbReference>
<feature type="domain" description="Phytochrome chromophore attachment site" evidence="7">
    <location>
        <begin position="659"/>
        <end position="795"/>
    </location>
</feature>
<dbReference type="SMART" id="SM00283">
    <property type="entry name" value="MA"/>
    <property type="match status" value="1"/>
</dbReference>
<dbReference type="PROSITE" id="PS50111">
    <property type="entry name" value="CHEMOTAXIS_TRANSDUC_2"/>
    <property type="match status" value="1"/>
</dbReference>
<feature type="compositionally biased region" description="Polar residues" evidence="5">
    <location>
        <begin position="1"/>
        <end position="10"/>
    </location>
</feature>
<protein>
    <submittedName>
        <fullName evidence="10">GAF domain-containing protein</fullName>
    </submittedName>
</protein>
<keyword evidence="1 3" id="KW-0807">Transducer</keyword>
<dbReference type="PANTHER" id="PTHR32089:SF114">
    <property type="entry name" value="METHYL-ACCEPTING CHEMOTAXIS PROTEIN MCPB"/>
    <property type="match status" value="1"/>
</dbReference>
<dbReference type="AlphaFoldDB" id="A0A951Q6B8"/>
<dbReference type="PROSITE" id="PS50885">
    <property type="entry name" value="HAMP"/>
    <property type="match status" value="2"/>
</dbReference>
<dbReference type="Gene3D" id="6.10.340.10">
    <property type="match status" value="1"/>
</dbReference>
<evidence type="ECO:0000259" key="7">
    <source>
        <dbReference type="PROSITE" id="PS50046"/>
    </source>
</evidence>
<dbReference type="SUPFAM" id="SSF158472">
    <property type="entry name" value="HAMP domain-like"/>
    <property type="match status" value="1"/>
</dbReference>
<dbReference type="SMART" id="SM00304">
    <property type="entry name" value="HAMP"/>
    <property type="match status" value="2"/>
</dbReference>
<dbReference type="Gene3D" id="3.30.450.40">
    <property type="match status" value="2"/>
</dbReference>
<dbReference type="InterPro" id="IPR003018">
    <property type="entry name" value="GAF"/>
</dbReference>
<feature type="domain" description="HAMP" evidence="9">
    <location>
        <begin position="404"/>
        <end position="456"/>
    </location>
</feature>
<reference evidence="10" key="1">
    <citation type="submission" date="2021-05" db="EMBL/GenBank/DDBJ databases">
        <authorList>
            <person name="Pietrasiak N."/>
            <person name="Ward R."/>
            <person name="Stajich J.E."/>
            <person name="Kurbessoian T."/>
        </authorList>
    </citation>
    <scope>NUCLEOTIDE SEQUENCE</scope>
    <source>
        <strain evidence="10">UHER 2000/2452</strain>
    </source>
</reference>
<accession>A0A951Q6B8</accession>
<keyword evidence="6" id="KW-1133">Transmembrane helix</keyword>
<feature type="domain" description="Phytochrome chromophore attachment site" evidence="7">
    <location>
        <begin position="487"/>
        <end position="623"/>
    </location>
</feature>
<gene>
    <name evidence="10" type="ORF">KME15_02065</name>
</gene>
<dbReference type="Gene3D" id="1.10.287.950">
    <property type="entry name" value="Methyl-accepting chemotaxis protein"/>
    <property type="match status" value="1"/>
</dbReference>
<dbReference type="InterPro" id="IPR029016">
    <property type="entry name" value="GAF-like_dom_sf"/>
</dbReference>
<evidence type="ECO:0000256" key="5">
    <source>
        <dbReference type="SAM" id="MobiDB-lite"/>
    </source>
</evidence>
<dbReference type="EMBL" id="JAHHHD010000001">
    <property type="protein sequence ID" value="MBW4657432.1"/>
    <property type="molecule type" value="Genomic_DNA"/>
</dbReference>
<sequence>MTTQPRPVSTKSDRFEENSPSESFTDSSRRPLSQQSMPTSPISTVKSKDSPLNWFHSMPVRQKQLLALFASEALSAVGLVGAGSWLIVRGGQEQLVNQAKAEVAVTKVTYDIKVNQMGFGFRGQSDNTAIVQAAKDYAAGRSVSPDLRARVKAILANEVTARNIEYATLVGPDLRIISSANAERIGDRFDPDGLVGTVLSNPRQVKANSIVNWSELKKESPPLPEGFSGQDALIRYTVTPVKDTETGTVIGTLVSGDIVNDKKPIVEGTLEAFNNGYSAVYQRQPNGEFVLSTSLDLAEADRGGVADLQQAKAGVALPADSDLLKRAAEAKGQAVTDRITLGNQTYTVAAQALNNFKGQPVALLVRGSSEASLNAALQQSLLLQLALAAIAIAADIGLSIVLGRSVATPIEMLGRVTRKFTKGDRQVRAEVFANDEVGQLAIAFNEMADNVVTSEAVLKEQYRRQELLANRAQLLTEVTLRIRQSMNAEEILRTSVEGVRSILKVDRVLIYRFTPDFKGGEITAESVDEGWIKALGQTIYDPLVPGSIERFKSGRISTMENLDESNISRCHCEILERLEVKANMVAPIITGDDLVGLLCVHQCSGPRVWEPEELDLMQQLSTQVGYALTQATLLQQQQTIARQEQQANYIVSRMRQSLDQQQIFDTVTQDLRDSLGADRVAVYWFNPQWEGTFVSESVDRLYPPALGAKIGDPCFAEKYVEQYRLGRVKATENIYESGLTPCHIGQLEPFKVKANIVTPILVKNELVGLLIAHQCSAPRKWKEAEISLLRQVAVQLGFALEQASLFAQREQAQLEAEALSEEQRVQRESLQMQLINLLSDVEGATRGDLTVRADVTAGEIGTVADFFNSIVESLRQIVTKVKESAVKVNLSLGENESAIQRLTDEALKQVEETNRTLDSVEQMTRSMEAVAVSARQAADVARTASTTAEKGGAAMDLTVRNILGLRETVGETAKKVKRLGESSQQISRVVSLINQIAMQTNLLAINAGIEAARAGEEGQGFAVVAEEVGELAARSAAATQEIEKLVDTIQRETSQVVEAMEQSTAQVVEGTHLVEDAKLSLNQIMDVSRQIDVLVQSISEATVSQVETSGVVTDLMKQIAKISEQTSQSSRQVSIALRQTVEVSQELQDSVGEFEVGTDI</sequence>
<feature type="domain" description="HAMP" evidence="9">
    <location>
        <begin position="828"/>
        <end position="879"/>
    </location>
</feature>
<dbReference type="SUPFAM" id="SSF58104">
    <property type="entry name" value="Methyl-accepting chemotaxis protein (MCP) signaling domain"/>
    <property type="match status" value="1"/>
</dbReference>
<proteinExistence type="inferred from homology"/>
<organism evidence="10 11">
    <name type="scientific">Drouetiella hepatica Uher 2000/2452</name>
    <dbReference type="NCBI Taxonomy" id="904376"/>
    <lineage>
        <taxon>Bacteria</taxon>
        <taxon>Bacillati</taxon>
        <taxon>Cyanobacteriota</taxon>
        <taxon>Cyanophyceae</taxon>
        <taxon>Oculatellales</taxon>
        <taxon>Oculatellaceae</taxon>
        <taxon>Drouetiella</taxon>
    </lineage>
</organism>
<dbReference type="CDD" id="cd06225">
    <property type="entry name" value="HAMP"/>
    <property type="match status" value="1"/>
</dbReference>
<dbReference type="PROSITE" id="PS50046">
    <property type="entry name" value="PHYTOCHROME_2"/>
    <property type="match status" value="2"/>
</dbReference>
<evidence type="ECO:0000256" key="3">
    <source>
        <dbReference type="PROSITE-ProRule" id="PRU00284"/>
    </source>
</evidence>
<dbReference type="SMART" id="SM00065">
    <property type="entry name" value="GAF"/>
    <property type="match status" value="2"/>
</dbReference>